<dbReference type="InParanoid" id="A0A2K2CID2"/>
<proteinExistence type="predicted"/>
<dbReference type="AlphaFoldDB" id="A0A2K2CID2"/>
<feature type="region of interest" description="Disordered" evidence="1">
    <location>
        <begin position="1"/>
        <end position="177"/>
    </location>
</feature>
<organism evidence="2">
    <name type="scientific">Brachypodium distachyon</name>
    <name type="common">Purple false brome</name>
    <name type="synonym">Trachynia distachya</name>
    <dbReference type="NCBI Taxonomy" id="15368"/>
    <lineage>
        <taxon>Eukaryota</taxon>
        <taxon>Viridiplantae</taxon>
        <taxon>Streptophyta</taxon>
        <taxon>Embryophyta</taxon>
        <taxon>Tracheophyta</taxon>
        <taxon>Spermatophyta</taxon>
        <taxon>Magnoliopsida</taxon>
        <taxon>Liliopsida</taxon>
        <taxon>Poales</taxon>
        <taxon>Poaceae</taxon>
        <taxon>BOP clade</taxon>
        <taxon>Pooideae</taxon>
        <taxon>Stipodae</taxon>
        <taxon>Brachypodieae</taxon>
        <taxon>Brachypodium</taxon>
    </lineage>
</organism>
<feature type="compositionally biased region" description="Low complexity" evidence="1">
    <location>
        <begin position="15"/>
        <end position="25"/>
    </location>
</feature>
<evidence type="ECO:0000256" key="1">
    <source>
        <dbReference type="SAM" id="MobiDB-lite"/>
    </source>
</evidence>
<feature type="compositionally biased region" description="Basic and acidic residues" evidence="1">
    <location>
        <begin position="67"/>
        <end position="76"/>
    </location>
</feature>
<evidence type="ECO:0000313" key="2">
    <source>
        <dbReference type="EMBL" id="PNT61779.1"/>
    </source>
</evidence>
<evidence type="ECO:0000313" key="4">
    <source>
        <dbReference type="Proteomes" id="UP000008810"/>
    </source>
</evidence>
<reference evidence="2" key="2">
    <citation type="submission" date="2017-06" db="EMBL/GenBank/DDBJ databases">
        <title>WGS assembly of Brachypodium distachyon.</title>
        <authorList>
            <consortium name="The International Brachypodium Initiative"/>
            <person name="Lucas S."/>
            <person name="Harmon-Smith M."/>
            <person name="Lail K."/>
            <person name="Tice H."/>
            <person name="Grimwood J."/>
            <person name="Bruce D."/>
            <person name="Barry K."/>
            <person name="Shu S."/>
            <person name="Lindquist E."/>
            <person name="Wang M."/>
            <person name="Pitluck S."/>
            <person name="Vogel J.P."/>
            <person name="Garvin D.F."/>
            <person name="Mockler T.C."/>
            <person name="Schmutz J."/>
            <person name="Rokhsar D."/>
            <person name="Bevan M.W."/>
        </authorList>
    </citation>
    <scope>NUCLEOTIDE SEQUENCE</scope>
    <source>
        <strain evidence="2">Bd21</strain>
    </source>
</reference>
<dbReference type="EnsemblPlants" id="PNT61779">
    <property type="protein sequence ID" value="PNT61779"/>
    <property type="gene ID" value="BRADI_5g20482v3"/>
</dbReference>
<reference evidence="3" key="3">
    <citation type="submission" date="2018-08" db="UniProtKB">
        <authorList>
            <consortium name="EnsemblPlants"/>
        </authorList>
    </citation>
    <scope>IDENTIFICATION</scope>
    <source>
        <strain evidence="3">cv. Bd21</strain>
    </source>
</reference>
<evidence type="ECO:0000313" key="3">
    <source>
        <dbReference type="EnsemblPlants" id="PNT61779"/>
    </source>
</evidence>
<gene>
    <name evidence="2" type="ORF">BRADI_5g20482v3</name>
</gene>
<dbReference type="Proteomes" id="UP000008810">
    <property type="component" value="Chromosome 5"/>
</dbReference>
<accession>A0A2K2CID2</accession>
<name>A0A2K2CID2_BRADI</name>
<protein>
    <submittedName>
        <fullName evidence="2 3">Uncharacterized protein</fullName>
    </submittedName>
</protein>
<dbReference type="EMBL" id="CM000884">
    <property type="protein sequence ID" value="PNT61779.1"/>
    <property type="molecule type" value="Genomic_DNA"/>
</dbReference>
<feature type="compositionally biased region" description="Low complexity" evidence="1">
    <location>
        <begin position="141"/>
        <end position="164"/>
    </location>
</feature>
<dbReference type="Gramene" id="PNT61779">
    <property type="protein sequence ID" value="PNT61779"/>
    <property type="gene ID" value="BRADI_5g20482v3"/>
</dbReference>
<sequence>MIASPAATRSPLTHSRISPKPSAASPSPPRHGYRRQCTTSGGDRRHREGDGAGAEEGGRGEGQAARSVDEPRRVRGETLYAADDGRGAAEDQGLEEAAHVKCRGTARGVGGSKGAPQAPRRPSVPSEVPGRALGQPDPVSAPRGRLPRAPAAPWLEGGSRSLAGGARGGSGAPRFVP</sequence>
<keyword evidence="4" id="KW-1185">Reference proteome</keyword>
<reference evidence="2 3" key="1">
    <citation type="journal article" date="2010" name="Nature">
        <title>Genome sequencing and analysis of the model grass Brachypodium distachyon.</title>
        <authorList>
            <consortium name="International Brachypodium Initiative"/>
        </authorList>
    </citation>
    <scope>NUCLEOTIDE SEQUENCE [LARGE SCALE GENOMIC DNA]</scope>
    <source>
        <strain evidence="2 3">Bd21</strain>
    </source>
</reference>